<dbReference type="AlphaFoldDB" id="H2Z6B8"/>
<reference evidence="2" key="1">
    <citation type="submission" date="2003-08" db="EMBL/GenBank/DDBJ databases">
        <authorList>
            <person name="Birren B."/>
            <person name="Nusbaum C."/>
            <person name="Abebe A."/>
            <person name="Abouelleil A."/>
            <person name="Adekoya E."/>
            <person name="Ait-zahra M."/>
            <person name="Allen N."/>
            <person name="Allen T."/>
            <person name="An P."/>
            <person name="Anderson M."/>
            <person name="Anderson S."/>
            <person name="Arachchi H."/>
            <person name="Armbruster J."/>
            <person name="Bachantsang P."/>
            <person name="Baldwin J."/>
            <person name="Barry A."/>
            <person name="Bayul T."/>
            <person name="Blitshsteyn B."/>
            <person name="Bloom T."/>
            <person name="Blye J."/>
            <person name="Boguslavskiy L."/>
            <person name="Borowsky M."/>
            <person name="Boukhgalter B."/>
            <person name="Brunache A."/>
            <person name="Butler J."/>
            <person name="Calixte N."/>
            <person name="Calvo S."/>
            <person name="Camarata J."/>
            <person name="Campo K."/>
            <person name="Chang J."/>
            <person name="Cheshatsang Y."/>
            <person name="Citroen M."/>
            <person name="Collymore A."/>
            <person name="Considine T."/>
            <person name="Cook A."/>
            <person name="Cooke P."/>
            <person name="Corum B."/>
            <person name="Cuomo C."/>
            <person name="David R."/>
            <person name="Dawoe T."/>
            <person name="Degray S."/>
            <person name="Dodge S."/>
            <person name="Dooley K."/>
            <person name="Dorje P."/>
            <person name="Dorjee K."/>
            <person name="Dorris L."/>
            <person name="Duffey N."/>
            <person name="Dupes A."/>
            <person name="Elkins T."/>
            <person name="Engels R."/>
            <person name="Erickson J."/>
            <person name="Farina A."/>
            <person name="Faro S."/>
            <person name="Ferreira P."/>
            <person name="Fischer H."/>
            <person name="Fitzgerald M."/>
            <person name="Foley K."/>
            <person name="Gage D."/>
            <person name="Galagan J."/>
            <person name="Gearin G."/>
            <person name="Gnerre S."/>
            <person name="Gnirke A."/>
            <person name="Goyette A."/>
            <person name="Graham J."/>
            <person name="Grandbois E."/>
            <person name="Gyaltsen K."/>
            <person name="Hafez N."/>
            <person name="Hagopian D."/>
            <person name="Hagos B."/>
            <person name="Hall J."/>
            <person name="Hatcher B."/>
            <person name="Heller A."/>
            <person name="Higgins H."/>
            <person name="Honan T."/>
            <person name="Horn A."/>
            <person name="Houde N."/>
            <person name="Hughes L."/>
            <person name="Hulme W."/>
            <person name="Husby E."/>
            <person name="Iliev I."/>
            <person name="Jaffe D."/>
            <person name="Jones C."/>
            <person name="Kamal M."/>
            <person name="Kamat A."/>
            <person name="Kamvysselis M."/>
            <person name="Karlsson E."/>
            <person name="Kells C."/>
            <person name="Kieu A."/>
            <person name="Kisner P."/>
            <person name="Kodira C."/>
            <person name="Kulbokas E."/>
            <person name="Labutti K."/>
            <person name="Lama D."/>
            <person name="Landers T."/>
            <person name="Leger J."/>
            <person name="Levine S."/>
            <person name="Lewis D."/>
            <person name="Lewis T."/>
            <person name="Lindblad-toh K."/>
            <person name="Liu X."/>
            <person name="Lokyitsang T."/>
            <person name="Lokyitsang Y."/>
            <person name="Lucien O."/>
            <person name="Lui A."/>
            <person name="Ma L.J."/>
            <person name="Mabbitt R."/>
            <person name="Macdonald J."/>
            <person name="Maclean C."/>
            <person name="Major J."/>
            <person name="Manning J."/>
            <person name="Marabella R."/>
            <person name="Maru K."/>
            <person name="Matthews C."/>
            <person name="Mauceli E."/>
            <person name="Mccarthy M."/>
            <person name="Mcdonough S."/>
            <person name="Mcghee T."/>
            <person name="Meldrim J."/>
            <person name="Meneus L."/>
            <person name="Mesirov J."/>
            <person name="Mihalev A."/>
            <person name="Mihova T."/>
            <person name="Mikkelsen T."/>
            <person name="Mlenga V."/>
            <person name="Moru K."/>
            <person name="Mozes J."/>
            <person name="Mulrain L."/>
            <person name="Munson G."/>
            <person name="Naylor J."/>
            <person name="Newes C."/>
            <person name="Nguyen C."/>
            <person name="Nguyen N."/>
            <person name="Nguyen T."/>
            <person name="Nicol R."/>
            <person name="Nielsen C."/>
            <person name="Nizzari M."/>
            <person name="Norbu C."/>
            <person name="Norbu N."/>
            <person name="O'donnell P."/>
            <person name="Okoawo O."/>
            <person name="O'leary S."/>
            <person name="Omotosho B."/>
            <person name="O'neill K."/>
            <person name="Osman S."/>
            <person name="Parker S."/>
            <person name="Perrin D."/>
            <person name="Phunkhang P."/>
            <person name="Piqani B."/>
            <person name="Purcell S."/>
            <person name="Rachupka T."/>
            <person name="Ramasamy U."/>
            <person name="Rameau R."/>
            <person name="Ray V."/>
            <person name="Raymond C."/>
            <person name="Retta R."/>
            <person name="Richardson S."/>
            <person name="Rise C."/>
            <person name="Rodriguez J."/>
            <person name="Rogers J."/>
            <person name="Rogov P."/>
            <person name="Rutman M."/>
            <person name="Schupbach R."/>
            <person name="Seaman C."/>
            <person name="Settipalli S."/>
            <person name="Sharpe T."/>
            <person name="Sheridan J."/>
            <person name="Sherpa N."/>
            <person name="Shi J."/>
            <person name="Smirnov S."/>
            <person name="Smith C."/>
            <person name="Sougnez C."/>
            <person name="Spencer B."/>
            <person name="Stalker J."/>
            <person name="Stange-thomann N."/>
            <person name="Stavropoulos S."/>
            <person name="Stetson K."/>
            <person name="Stone C."/>
            <person name="Stone S."/>
            <person name="Stubbs M."/>
            <person name="Talamas J."/>
            <person name="Tchuinga P."/>
            <person name="Tenzing P."/>
            <person name="Tesfaye S."/>
            <person name="Theodore J."/>
            <person name="Thoulutsang Y."/>
            <person name="Topham K."/>
            <person name="Towey S."/>
            <person name="Tsamla T."/>
            <person name="Tsomo N."/>
            <person name="Vallee D."/>
            <person name="Vassiliev H."/>
            <person name="Venkataraman V."/>
            <person name="Vinson J."/>
            <person name="Vo A."/>
            <person name="Wade C."/>
            <person name="Wang S."/>
            <person name="Wangchuk T."/>
            <person name="Wangdi T."/>
            <person name="Whittaker C."/>
            <person name="Wilkinson J."/>
            <person name="Wu Y."/>
            <person name="Wyman D."/>
            <person name="Yadav S."/>
            <person name="Yang S."/>
            <person name="Yang X."/>
            <person name="Yeager S."/>
            <person name="Yee E."/>
            <person name="Young G."/>
            <person name="Zainoun J."/>
            <person name="Zembeck L."/>
            <person name="Zimmer A."/>
            <person name="Zody M."/>
            <person name="Lander E."/>
        </authorList>
    </citation>
    <scope>NUCLEOTIDE SEQUENCE [LARGE SCALE GENOMIC DNA]</scope>
</reference>
<sequence>MECEQFARNWYIMTTDPIHYLFYVLFPCRIIYEVGQCKRLLSHFRRSLVIIVVDSNDCGVYSLAVFRVSFLVQANIKRRQRGIPCRSHVHYARTLVPMRLRHKVSSSWRHCSLCFHFWSFVRRHIIRWHSAAIFW</sequence>
<evidence type="ECO:0000313" key="2">
    <source>
        <dbReference type="Proteomes" id="UP000007875"/>
    </source>
</evidence>
<organism evidence="1 2">
    <name type="scientific">Ciona savignyi</name>
    <name type="common">Pacific transparent sea squirt</name>
    <dbReference type="NCBI Taxonomy" id="51511"/>
    <lineage>
        <taxon>Eukaryota</taxon>
        <taxon>Metazoa</taxon>
        <taxon>Chordata</taxon>
        <taxon>Tunicata</taxon>
        <taxon>Ascidiacea</taxon>
        <taxon>Phlebobranchia</taxon>
        <taxon>Cionidae</taxon>
        <taxon>Ciona</taxon>
    </lineage>
</organism>
<dbReference type="Proteomes" id="UP000007875">
    <property type="component" value="Unassembled WGS sequence"/>
</dbReference>
<keyword evidence="2" id="KW-1185">Reference proteome</keyword>
<reference evidence="1" key="3">
    <citation type="submission" date="2025-09" db="UniProtKB">
        <authorList>
            <consortium name="Ensembl"/>
        </authorList>
    </citation>
    <scope>IDENTIFICATION</scope>
</reference>
<proteinExistence type="predicted"/>
<evidence type="ECO:0000313" key="1">
    <source>
        <dbReference type="Ensembl" id="ENSCSAVP00000013130.1"/>
    </source>
</evidence>
<accession>H2Z6B8</accession>
<protein>
    <submittedName>
        <fullName evidence="1">Uncharacterized protein</fullName>
    </submittedName>
</protein>
<dbReference type="HOGENOM" id="CLU_1885029_0_0_1"/>
<reference evidence="1" key="2">
    <citation type="submission" date="2025-08" db="UniProtKB">
        <authorList>
            <consortium name="Ensembl"/>
        </authorList>
    </citation>
    <scope>IDENTIFICATION</scope>
</reference>
<dbReference type="Ensembl" id="ENSCSAVT00000013279.1">
    <property type="protein sequence ID" value="ENSCSAVP00000013130.1"/>
    <property type="gene ID" value="ENSCSAVG00000007710.1"/>
</dbReference>
<name>H2Z6B8_CIOSA</name>
<dbReference type="InParanoid" id="H2Z6B8"/>